<dbReference type="Gene3D" id="6.20.70.30">
    <property type="match status" value="1"/>
</dbReference>
<comment type="caution">
    <text evidence="1">The sequence shown here is derived from an EMBL/GenBank/DDBJ whole genome shotgun (WGS) entry which is preliminary data.</text>
</comment>
<dbReference type="PANTHER" id="PTHR43300">
    <property type="entry name" value="ACETYLTRANSFERASE"/>
    <property type="match status" value="1"/>
</dbReference>
<dbReference type="CDD" id="cd03358">
    <property type="entry name" value="LbH_WxcM_N_like"/>
    <property type="match status" value="1"/>
</dbReference>
<proteinExistence type="predicted"/>
<dbReference type="Gene3D" id="2.160.10.10">
    <property type="entry name" value="Hexapeptide repeat proteins"/>
    <property type="match status" value="2"/>
</dbReference>
<dbReference type="InterPro" id="IPR011004">
    <property type="entry name" value="Trimer_LpxA-like_sf"/>
</dbReference>
<dbReference type="PANTHER" id="PTHR43300:SF4">
    <property type="entry name" value="ACYL-[ACYL-CARRIER-PROTEIN]--UDP-N-ACETYLGLUCOSAMINE O-ACYLTRANSFERASE"/>
    <property type="match status" value="1"/>
</dbReference>
<dbReference type="SUPFAM" id="SSF51161">
    <property type="entry name" value="Trimeric LpxA-like enzymes"/>
    <property type="match status" value="1"/>
</dbReference>
<name>A0ABU4WMN5_9FIRM</name>
<dbReference type="InterPro" id="IPR050179">
    <property type="entry name" value="Trans_hexapeptide_repeat"/>
</dbReference>
<keyword evidence="2" id="KW-1185">Reference proteome</keyword>
<accession>A0ABU4WMN5</accession>
<evidence type="ECO:0008006" key="3">
    <source>
        <dbReference type="Google" id="ProtNLM"/>
    </source>
</evidence>
<reference evidence="1 2" key="1">
    <citation type="submission" date="2022-03" db="EMBL/GenBank/DDBJ databases">
        <title>Novel taxa within the pig intestine.</title>
        <authorList>
            <person name="Wylensek D."/>
            <person name="Bishof K."/>
            <person name="Afrizal A."/>
            <person name="Clavel T."/>
        </authorList>
    </citation>
    <scope>NUCLEOTIDE SEQUENCE [LARGE SCALE GENOMIC DNA]</scope>
    <source>
        <strain evidence="1 2">Cla-KB-P134</strain>
    </source>
</reference>
<sequence>MNIISKDAKIGQNVIIRDNCTIEENVTIGDNCYIDSNTIIRSGTKIGENGFIGANCIIGEYEMDFCIDRKKHNHKLIIGDNILIRSGSIIYTESYIGDNFQTGHQVTIREKTVIGDNVSVGTLSDIQGNCRIGSYVRMHSNVHVGQLSEIDSFVWIFPYVVLTNDPTPPSNNFVGVHIHPFAIVATGAIIMPGLDLGQDCLIGAGAIVTKSVVSYAVAIGNPAKCISDVRRTKNKITGVPAYPWREHFSNYMPWNGVGFHKWYDSLTLEQKKKYGIENIEE</sequence>
<evidence type="ECO:0000313" key="2">
    <source>
        <dbReference type="Proteomes" id="UP001285244"/>
    </source>
</evidence>
<organism evidence="1 2">
    <name type="scientific">Absicoccus intestinalis</name>
    <dbReference type="NCBI Taxonomy" id="2926319"/>
    <lineage>
        <taxon>Bacteria</taxon>
        <taxon>Bacillati</taxon>
        <taxon>Bacillota</taxon>
        <taxon>Erysipelotrichia</taxon>
        <taxon>Erysipelotrichales</taxon>
        <taxon>Erysipelotrichaceae</taxon>
        <taxon>Absicoccus</taxon>
    </lineage>
</organism>
<evidence type="ECO:0000313" key="1">
    <source>
        <dbReference type="EMBL" id="MDX8417832.1"/>
    </source>
</evidence>
<dbReference type="Proteomes" id="UP001285244">
    <property type="component" value="Unassembled WGS sequence"/>
</dbReference>
<gene>
    <name evidence="1" type="ORF">MOZ64_08295</name>
</gene>
<dbReference type="RefSeq" id="WP_320326101.1">
    <property type="nucleotide sequence ID" value="NZ_JALBUS010000013.1"/>
</dbReference>
<protein>
    <recommendedName>
        <fullName evidence="3">N-acetyltransferase</fullName>
    </recommendedName>
</protein>
<dbReference type="Pfam" id="PF00132">
    <property type="entry name" value="Hexapep"/>
    <property type="match status" value="2"/>
</dbReference>
<dbReference type="Pfam" id="PF14602">
    <property type="entry name" value="Hexapep_2"/>
    <property type="match status" value="1"/>
</dbReference>
<dbReference type="InterPro" id="IPR001451">
    <property type="entry name" value="Hexapep"/>
</dbReference>
<dbReference type="EMBL" id="JALBUS010000013">
    <property type="protein sequence ID" value="MDX8417832.1"/>
    <property type="molecule type" value="Genomic_DNA"/>
</dbReference>